<comment type="caution">
    <text evidence="11">The sequence shown here is derived from an EMBL/GenBank/DDBJ whole genome shotgun (WGS) entry which is preliminary data.</text>
</comment>
<dbReference type="PANTHER" id="PTHR47466:SF1">
    <property type="entry name" value="METALLOPROTEASE MEP1 (AFU_ORTHOLOGUE AFUA_1G07730)-RELATED"/>
    <property type="match status" value="1"/>
</dbReference>
<evidence type="ECO:0000256" key="5">
    <source>
        <dbReference type="ARBA" id="ARBA00022801"/>
    </source>
</evidence>
<evidence type="ECO:0000256" key="1">
    <source>
        <dbReference type="ARBA" id="ARBA00008721"/>
    </source>
</evidence>
<dbReference type="EMBL" id="SDPU01000021">
    <property type="protein sequence ID" value="RYU12398.1"/>
    <property type="molecule type" value="Genomic_DNA"/>
</dbReference>
<dbReference type="Proteomes" id="UP000291189">
    <property type="component" value="Unassembled WGS sequence"/>
</dbReference>
<dbReference type="RefSeq" id="WP_129987230.1">
    <property type="nucleotide sequence ID" value="NZ_SDPU01000021.1"/>
</dbReference>
<keyword evidence="5" id="KW-0378">Hydrolase</keyword>
<dbReference type="Pfam" id="PF05572">
    <property type="entry name" value="Peptidase_M43"/>
    <property type="match status" value="1"/>
</dbReference>
<evidence type="ECO:0000259" key="10">
    <source>
        <dbReference type="Pfam" id="PF05572"/>
    </source>
</evidence>
<feature type="domain" description="Peptidase M43 pregnancy-associated plasma-A" evidence="10">
    <location>
        <begin position="231"/>
        <end position="318"/>
    </location>
</feature>
<evidence type="ECO:0000256" key="3">
    <source>
        <dbReference type="ARBA" id="ARBA00022723"/>
    </source>
</evidence>
<dbReference type="GO" id="GO:0046872">
    <property type="term" value="F:metal ion binding"/>
    <property type="evidence" value="ECO:0007669"/>
    <property type="project" value="UniProtKB-KW"/>
</dbReference>
<evidence type="ECO:0000313" key="12">
    <source>
        <dbReference type="Proteomes" id="UP000291189"/>
    </source>
</evidence>
<feature type="signal peptide" evidence="9">
    <location>
        <begin position="1"/>
        <end position="30"/>
    </location>
</feature>
<dbReference type="InterPro" id="IPR008754">
    <property type="entry name" value="Peptidase_M43"/>
</dbReference>
<keyword evidence="8" id="KW-1015">Disulfide bond</keyword>
<feature type="chain" id="PRO_5020703132" evidence="9">
    <location>
        <begin position="31"/>
        <end position="324"/>
    </location>
</feature>
<dbReference type="SUPFAM" id="SSF55486">
    <property type="entry name" value="Metalloproteases ('zincins'), catalytic domain"/>
    <property type="match status" value="1"/>
</dbReference>
<name>A0A4Q5J3X1_9ACTN</name>
<dbReference type="CDD" id="cd04275">
    <property type="entry name" value="ZnMc_pappalysin_like"/>
    <property type="match status" value="1"/>
</dbReference>
<evidence type="ECO:0000256" key="8">
    <source>
        <dbReference type="ARBA" id="ARBA00023157"/>
    </source>
</evidence>
<reference evidence="11 12" key="1">
    <citation type="submission" date="2019-01" db="EMBL/GenBank/DDBJ databases">
        <title>Nocardioides guangzhouensis sp. nov., an actinobacterium isolated from soil.</title>
        <authorList>
            <person name="Fu Y."/>
            <person name="Cai Y."/>
            <person name="Lin Z."/>
            <person name="Chen P."/>
        </authorList>
    </citation>
    <scope>NUCLEOTIDE SEQUENCE [LARGE SCALE GENOMIC DNA]</scope>
    <source>
        <strain evidence="11 12">NBRC 105384</strain>
    </source>
</reference>
<comment type="similarity">
    <text evidence="1">Belongs to the peptidase M43B family.</text>
</comment>
<keyword evidence="6" id="KW-0862">Zinc</keyword>
<keyword evidence="4 9" id="KW-0732">Signal</keyword>
<dbReference type="Gene3D" id="3.40.390.10">
    <property type="entry name" value="Collagenase (Catalytic Domain)"/>
    <property type="match status" value="1"/>
</dbReference>
<accession>A0A4Q5J3X1</accession>
<evidence type="ECO:0000256" key="2">
    <source>
        <dbReference type="ARBA" id="ARBA00022670"/>
    </source>
</evidence>
<protein>
    <submittedName>
        <fullName evidence="11">Zinc metalloprotease</fullName>
    </submittedName>
</protein>
<sequence>MTRLRTLSRATALAGATLLALSGLSAPAQAALPTGERGPACFDPAAAGAAVTTGAAARGGHGFGERDHRDITPAQQRAIEERTAKILAHGKGKPGGGGGASGVPQAGNIPVYVHVMADANGNGDVTDTQIAQQIQVLNKTYGGQESGSASNTGFTFTLAGTDRYYNTQWHQDKSSSTYRSQTRLGGANALNIWLVDFAYLGIATFPWDYSRNGAVDGIRVHYASLPGGSIANYNLGETATHEAGHWLGLYHTFQGGCTSTNDEVSDTPAQSSATSGCPTGRDSCSLPGLDPIHNYMDYSYDSCYYEFTAGQTTRMQQMFGAYRV</sequence>
<dbReference type="GO" id="GO:0006508">
    <property type="term" value="P:proteolysis"/>
    <property type="evidence" value="ECO:0007669"/>
    <property type="project" value="UniProtKB-KW"/>
</dbReference>
<keyword evidence="3" id="KW-0479">Metal-binding</keyword>
<proteinExistence type="inferred from homology"/>
<evidence type="ECO:0000256" key="9">
    <source>
        <dbReference type="SAM" id="SignalP"/>
    </source>
</evidence>
<organism evidence="11 12">
    <name type="scientific">Nocardioides iriomotensis</name>
    <dbReference type="NCBI Taxonomy" id="715784"/>
    <lineage>
        <taxon>Bacteria</taxon>
        <taxon>Bacillati</taxon>
        <taxon>Actinomycetota</taxon>
        <taxon>Actinomycetes</taxon>
        <taxon>Propionibacteriales</taxon>
        <taxon>Nocardioidaceae</taxon>
        <taxon>Nocardioides</taxon>
    </lineage>
</organism>
<dbReference type="InterPro" id="IPR024079">
    <property type="entry name" value="MetalloPept_cat_dom_sf"/>
</dbReference>
<evidence type="ECO:0000256" key="7">
    <source>
        <dbReference type="ARBA" id="ARBA00023049"/>
    </source>
</evidence>
<gene>
    <name evidence="11" type="ORF">ETU37_10370</name>
</gene>
<keyword evidence="7 11" id="KW-0482">Metalloprotease</keyword>
<keyword evidence="2 11" id="KW-0645">Protease</keyword>
<evidence type="ECO:0000256" key="4">
    <source>
        <dbReference type="ARBA" id="ARBA00022729"/>
    </source>
</evidence>
<dbReference type="GO" id="GO:0008237">
    <property type="term" value="F:metallopeptidase activity"/>
    <property type="evidence" value="ECO:0007669"/>
    <property type="project" value="UniProtKB-KW"/>
</dbReference>
<dbReference type="OrthoDB" id="6278496at2"/>
<dbReference type="PANTHER" id="PTHR47466">
    <property type="match status" value="1"/>
</dbReference>
<keyword evidence="12" id="KW-1185">Reference proteome</keyword>
<evidence type="ECO:0000256" key="6">
    <source>
        <dbReference type="ARBA" id="ARBA00022833"/>
    </source>
</evidence>
<dbReference type="AlphaFoldDB" id="A0A4Q5J3X1"/>
<evidence type="ECO:0000313" key="11">
    <source>
        <dbReference type="EMBL" id="RYU12398.1"/>
    </source>
</evidence>